<dbReference type="OrthoDB" id="274380at2"/>
<dbReference type="EMBL" id="CP036280">
    <property type="protein sequence ID" value="QDU72043.1"/>
    <property type="molecule type" value="Genomic_DNA"/>
</dbReference>
<dbReference type="KEGG" id="mcad:Pan265_19030"/>
<accession>A0A518BYI6</accession>
<sequence>MRNLTSLIMTLCLATHALADGVYLGGLMNHLNVGVAAPVNGSFPLVITFDDDPGDGLLMVPGEPPLDPPYDVLEDRAYNAQYGWLRQGRWGPGPGEGVFIERIDSTPGLHIYEGAYGTDAGGGISGDLNGEHTLAPIFSTDDSPAYWQWDGRMTHHWHVTDEPGTYEATFSVYVAQDLNGTPGSLSELFIPGEITLTWIDNVSTPDYTADDIDAISLALRTDTTTPDMDYDNNGIVNNDDRTYLIQTLIGTLPADTNLDFTVDLLDLSNLAASFDDTNTSWTQGDANGDGTTNLLDLSLLATHFNTDAVPTPSTLALLLPLTLSATRRSAA</sequence>
<dbReference type="SUPFAM" id="SSF63446">
    <property type="entry name" value="Type I dockerin domain"/>
    <property type="match status" value="1"/>
</dbReference>
<dbReference type="RefSeq" id="WP_145446224.1">
    <property type="nucleotide sequence ID" value="NZ_CP036280.1"/>
</dbReference>
<organism evidence="1 2">
    <name type="scientific">Mucisphaera calidilacus</name>
    <dbReference type="NCBI Taxonomy" id="2527982"/>
    <lineage>
        <taxon>Bacteria</taxon>
        <taxon>Pseudomonadati</taxon>
        <taxon>Planctomycetota</taxon>
        <taxon>Phycisphaerae</taxon>
        <taxon>Phycisphaerales</taxon>
        <taxon>Phycisphaeraceae</taxon>
        <taxon>Mucisphaera</taxon>
    </lineage>
</organism>
<dbReference type="Proteomes" id="UP000320386">
    <property type="component" value="Chromosome"/>
</dbReference>
<dbReference type="InterPro" id="IPR036439">
    <property type="entry name" value="Dockerin_dom_sf"/>
</dbReference>
<dbReference type="AlphaFoldDB" id="A0A518BYI6"/>
<name>A0A518BYI6_9BACT</name>
<dbReference type="GO" id="GO:0000272">
    <property type="term" value="P:polysaccharide catabolic process"/>
    <property type="evidence" value="ECO:0007669"/>
    <property type="project" value="InterPro"/>
</dbReference>
<keyword evidence="2" id="KW-1185">Reference proteome</keyword>
<gene>
    <name evidence="1" type="ORF">Pan265_19030</name>
</gene>
<evidence type="ECO:0000313" key="2">
    <source>
        <dbReference type="Proteomes" id="UP000320386"/>
    </source>
</evidence>
<evidence type="ECO:0000313" key="1">
    <source>
        <dbReference type="EMBL" id="QDU72043.1"/>
    </source>
</evidence>
<protein>
    <recommendedName>
        <fullName evidence="3">Dockerin domain-containing protein</fullName>
    </recommendedName>
</protein>
<reference evidence="1 2" key="1">
    <citation type="submission" date="2019-02" db="EMBL/GenBank/DDBJ databases">
        <title>Deep-cultivation of Planctomycetes and their phenomic and genomic characterization uncovers novel biology.</title>
        <authorList>
            <person name="Wiegand S."/>
            <person name="Jogler M."/>
            <person name="Boedeker C."/>
            <person name="Pinto D."/>
            <person name="Vollmers J."/>
            <person name="Rivas-Marin E."/>
            <person name="Kohn T."/>
            <person name="Peeters S.H."/>
            <person name="Heuer A."/>
            <person name="Rast P."/>
            <person name="Oberbeckmann S."/>
            <person name="Bunk B."/>
            <person name="Jeske O."/>
            <person name="Meyerdierks A."/>
            <person name="Storesund J.E."/>
            <person name="Kallscheuer N."/>
            <person name="Luecker S."/>
            <person name="Lage O.M."/>
            <person name="Pohl T."/>
            <person name="Merkel B.J."/>
            <person name="Hornburger P."/>
            <person name="Mueller R.-W."/>
            <person name="Bruemmer F."/>
            <person name="Labrenz M."/>
            <person name="Spormann A.M."/>
            <person name="Op den Camp H."/>
            <person name="Overmann J."/>
            <person name="Amann R."/>
            <person name="Jetten M.S.M."/>
            <person name="Mascher T."/>
            <person name="Medema M.H."/>
            <person name="Devos D.P."/>
            <person name="Kaster A.-K."/>
            <person name="Ovreas L."/>
            <person name="Rohde M."/>
            <person name="Galperin M.Y."/>
            <person name="Jogler C."/>
        </authorList>
    </citation>
    <scope>NUCLEOTIDE SEQUENCE [LARGE SCALE GENOMIC DNA]</scope>
    <source>
        <strain evidence="1 2">Pan265</strain>
    </source>
</reference>
<dbReference type="Gene3D" id="1.10.1330.10">
    <property type="entry name" value="Dockerin domain"/>
    <property type="match status" value="1"/>
</dbReference>
<proteinExistence type="predicted"/>
<evidence type="ECO:0008006" key="3">
    <source>
        <dbReference type="Google" id="ProtNLM"/>
    </source>
</evidence>